<dbReference type="EMBL" id="VUNH01000009">
    <property type="protein sequence ID" value="MST56147.1"/>
    <property type="molecule type" value="Genomic_DNA"/>
</dbReference>
<name>A0A6L5YEN9_9BACT</name>
<dbReference type="InterPro" id="IPR007214">
    <property type="entry name" value="YbaK/aa-tRNA-synth-assoc-dom"/>
</dbReference>
<reference evidence="2 3" key="1">
    <citation type="submission" date="2019-08" db="EMBL/GenBank/DDBJ databases">
        <title>In-depth cultivation of the pig gut microbiome towards novel bacterial diversity and tailored functional studies.</title>
        <authorList>
            <person name="Wylensek D."/>
            <person name="Hitch T.C.A."/>
            <person name="Clavel T."/>
        </authorList>
    </citation>
    <scope>NUCLEOTIDE SEQUENCE [LARGE SCALE GENOMIC DNA]</scope>
    <source>
        <strain evidence="2 3">SM-530-WT-4B</strain>
    </source>
</reference>
<dbReference type="Gene3D" id="3.90.960.10">
    <property type="entry name" value="YbaK/aminoacyl-tRNA synthetase-associated domain"/>
    <property type="match status" value="1"/>
</dbReference>
<evidence type="ECO:0000259" key="1">
    <source>
        <dbReference type="Pfam" id="PF04073"/>
    </source>
</evidence>
<protein>
    <submittedName>
        <fullName evidence="2">YbaK/EbsC family protein</fullName>
    </submittedName>
</protein>
<feature type="domain" description="YbaK/aminoacyl-tRNA synthetase-associated" evidence="1">
    <location>
        <begin position="28"/>
        <end position="144"/>
    </location>
</feature>
<dbReference type="Pfam" id="PF04073">
    <property type="entry name" value="tRNA_edit"/>
    <property type="match status" value="1"/>
</dbReference>
<dbReference type="Proteomes" id="UP000473699">
    <property type="component" value="Unassembled WGS sequence"/>
</dbReference>
<comment type="caution">
    <text evidence="2">The sequence shown here is derived from an EMBL/GenBank/DDBJ whole genome shotgun (WGS) entry which is preliminary data.</text>
</comment>
<evidence type="ECO:0000313" key="3">
    <source>
        <dbReference type="Proteomes" id="UP000473699"/>
    </source>
</evidence>
<dbReference type="AlphaFoldDB" id="A0A6L5YEN9"/>
<dbReference type="PANTHER" id="PTHR30411">
    <property type="entry name" value="CYTOPLASMIC PROTEIN"/>
    <property type="match status" value="1"/>
</dbReference>
<dbReference type="InterPro" id="IPR036754">
    <property type="entry name" value="YbaK/aa-tRNA-synt-asso_dom_sf"/>
</dbReference>
<dbReference type="GO" id="GO:0002161">
    <property type="term" value="F:aminoacyl-tRNA deacylase activity"/>
    <property type="evidence" value="ECO:0007669"/>
    <property type="project" value="InterPro"/>
</dbReference>
<dbReference type="PANTHER" id="PTHR30411:SF1">
    <property type="entry name" value="CYTOPLASMIC PROTEIN"/>
    <property type="match status" value="1"/>
</dbReference>
<sequence>MNDPIEKVQKALDELHYDGQIIHSDATIFTVDDASKAIGVTPGEILKSLIFMVDGQPWLVLMSGPNKVHSGKIKRLSQGHRVTMASPDYVFENFGFKIGGVPPVGYPQALPALLDEDLWKFPIVWAAAGTDHAFFPVAPETLREYTQGQKAAVKKEPSPQA</sequence>
<keyword evidence="3" id="KW-1185">Reference proteome</keyword>
<organism evidence="2 3">
    <name type="scientific">Pyramidobacter porci</name>
    <dbReference type="NCBI Taxonomy" id="2605789"/>
    <lineage>
        <taxon>Bacteria</taxon>
        <taxon>Thermotogati</taxon>
        <taxon>Synergistota</taxon>
        <taxon>Synergistia</taxon>
        <taxon>Synergistales</taxon>
        <taxon>Dethiosulfovibrionaceae</taxon>
        <taxon>Pyramidobacter</taxon>
    </lineage>
</organism>
<gene>
    <name evidence="2" type="ORF">FYJ74_08900</name>
</gene>
<dbReference type="CDD" id="cd04333">
    <property type="entry name" value="ProX_deacylase"/>
    <property type="match status" value="1"/>
</dbReference>
<accession>A0A6L5YEN9</accession>
<evidence type="ECO:0000313" key="2">
    <source>
        <dbReference type="EMBL" id="MST56147.1"/>
    </source>
</evidence>
<dbReference type="SUPFAM" id="SSF55826">
    <property type="entry name" value="YbaK/ProRS associated domain"/>
    <property type="match status" value="1"/>
</dbReference>
<dbReference type="RefSeq" id="WP_154529230.1">
    <property type="nucleotide sequence ID" value="NZ_JAXDZJ010000067.1"/>
</dbReference>
<proteinExistence type="predicted"/>